<feature type="domain" description="Mif2/CENP-C cupin" evidence="6">
    <location>
        <begin position="421"/>
        <end position="499"/>
    </location>
</feature>
<evidence type="ECO:0000256" key="2">
    <source>
        <dbReference type="ARBA" id="ARBA00010291"/>
    </source>
</evidence>
<feature type="non-terminal residue" evidence="7">
    <location>
        <position position="1"/>
    </location>
</feature>
<feature type="region of interest" description="Disordered" evidence="5">
    <location>
        <begin position="1"/>
        <end position="80"/>
    </location>
</feature>
<dbReference type="GO" id="GO:0051382">
    <property type="term" value="P:kinetochore assembly"/>
    <property type="evidence" value="ECO:0007669"/>
    <property type="project" value="InterPro"/>
</dbReference>
<dbReference type="Gene3D" id="2.60.120.10">
    <property type="entry name" value="Jelly Rolls"/>
    <property type="match status" value="1"/>
</dbReference>
<feature type="region of interest" description="Disordered" evidence="5">
    <location>
        <begin position="113"/>
        <end position="309"/>
    </location>
</feature>
<dbReference type="GO" id="GO:0000776">
    <property type="term" value="C:kinetochore"/>
    <property type="evidence" value="ECO:0007669"/>
    <property type="project" value="InterPro"/>
</dbReference>
<dbReference type="EMBL" id="BMAV01025666">
    <property type="protein sequence ID" value="GFS43636.1"/>
    <property type="molecule type" value="Genomic_DNA"/>
</dbReference>
<dbReference type="SUPFAM" id="SSF51182">
    <property type="entry name" value="RmlC-like cupins"/>
    <property type="match status" value="1"/>
</dbReference>
<feature type="compositionally biased region" description="Basic and acidic residues" evidence="5">
    <location>
        <begin position="117"/>
        <end position="129"/>
    </location>
</feature>
<evidence type="ECO:0000313" key="8">
    <source>
        <dbReference type="Proteomes" id="UP000886998"/>
    </source>
</evidence>
<dbReference type="GO" id="GO:0005634">
    <property type="term" value="C:nucleus"/>
    <property type="evidence" value="ECO:0007669"/>
    <property type="project" value="UniProtKB-SubCell"/>
</dbReference>
<dbReference type="InterPro" id="IPR025974">
    <property type="entry name" value="Mif2/CENP-C_cupin"/>
</dbReference>
<feature type="compositionally biased region" description="Basic and acidic residues" evidence="5">
    <location>
        <begin position="58"/>
        <end position="67"/>
    </location>
</feature>
<dbReference type="InterPro" id="IPR028386">
    <property type="entry name" value="CENP-C/Mif2/cnp3"/>
</dbReference>
<comment type="subcellular location">
    <subcellularLocation>
        <location evidence="1">Nucleus</location>
    </subcellularLocation>
</comment>
<dbReference type="PANTHER" id="PTHR16684:SF11">
    <property type="entry name" value="CENTROMERE PROTEIN C"/>
    <property type="match status" value="1"/>
</dbReference>
<organism evidence="7 8">
    <name type="scientific">Trichonephila inaurata madagascariensis</name>
    <dbReference type="NCBI Taxonomy" id="2747483"/>
    <lineage>
        <taxon>Eukaryota</taxon>
        <taxon>Metazoa</taxon>
        <taxon>Ecdysozoa</taxon>
        <taxon>Arthropoda</taxon>
        <taxon>Chelicerata</taxon>
        <taxon>Arachnida</taxon>
        <taxon>Araneae</taxon>
        <taxon>Araneomorphae</taxon>
        <taxon>Entelegynae</taxon>
        <taxon>Araneoidea</taxon>
        <taxon>Nephilidae</taxon>
        <taxon>Trichonephila</taxon>
        <taxon>Trichonephila inaurata</taxon>
    </lineage>
</organism>
<evidence type="ECO:0000256" key="4">
    <source>
        <dbReference type="ARBA" id="ARBA00023242"/>
    </source>
</evidence>
<feature type="compositionally biased region" description="Polar residues" evidence="5">
    <location>
        <begin position="233"/>
        <end position="244"/>
    </location>
</feature>
<proteinExistence type="inferred from homology"/>
<feature type="compositionally biased region" description="Basic and acidic residues" evidence="5">
    <location>
        <begin position="1"/>
        <end position="29"/>
    </location>
</feature>
<evidence type="ECO:0000256" key="1">
    <source>
        <dbReference type="ARBA" id="ARBA00004123"/>
    </source>
</evidence>
<comment type="similarity">
    <text evidence="2">Belongs to the CENP-C/MIF2 family.</text>
</comment>
<sequence length="515" mass="58321">SHGDTLFDIHGRPVPDQRGKKVSKRREFSSDSFSGSAKDVKRVLQKTRRPSKTTETITRAESHKEESQSQTGTGQFPPCRIFKPFQRFYLRQEQPAPNPGLLRVPTEKSNIPILVSGKEKSPSKPELVTKGKRTFSKHVSGQKKSYDGPSMKRPRVTEKNFESGKSPSKREFAPVVRGRSKIPRLVSGQEQPASKPEHSRVRQGRSKIPHLAQKSPSKPELVTKRALPFSKFVSGQTKYSSDGSTVKRPRVTPKHFESGKSTSKRAFSPVVRDFSSPEDNEGVLDLPVSKPDHRNDKRSKDVISNGNISEPACGLRRSSRFRVPPLDFWRNERLVFKTLPSGETKCSIDKGTEEDKSGLIQMEKKSARRIQWKKKKVQTVKNTPFVDTNTGETVHALLHQPFESLQWPVTPNERDRPPYILAKPFSSELTSFGFLDISPFSAKETQYSPHHNIHFVLMQGHLEVVIQNTTFTFTAKDSWIVPMGVPYSLKNCSRSRALLSYTAFKTPFFQHQFAE</sequence>
<comment type="caution">
    <text evidence="7">The sequence shown here is derived from an EMBL/GenBank/DDBJ whole genome shotgun (WGS) entry which is preliminary data.</text>
</comment>
<keyword evidence="3" id="KW-0238">DNA-binding</keyword>
<gene>
    <name evidence="7" type="primary">AVEN_79958_1</name>
    <name evidence="7" type="ORF">TNIN_82331</name>
</gene>
<protein>
    <submittedName>
        <fullName evidence="7">CENP-C_C domain-containing protein</fullName>
    </submittedName>
</protein>
<feature type="compositionally biased region" description="Basic and acidic residues" evidence="5">
    <location>
        <begin position="155"/>
        <end position="172"/>
    </location>
</feature>
<evidence type="ECO:0000313" key="7">
    <source>
        <dbReference type="EMBL" id="GFS43636.1"/>
    </source>
</evidence>
<evidence type="ECO:0000259" key="6">
    <source>
        <dbReference type="Pfam" id="PF11699"/>
    </source>
</evidence>
<evidence type="ECO:0000256" key="5">
    <source>
        <dbReference type="SAM" id="MobiDB-lite"/>
    </source>
</evidence>
<dbReference type="Proteomes" id="UP000886998">
    <property type="component" value="Unassembled WGS sequence"/>
</dbReference>
<dbReference type="GO" id="GO:0019237">
    <property type="term" value="F:centromeric DNA binding"/>
    <property type="evidence" value="ECO:0007669"/>
    <property type="project" value="InterPro"/>
</dbReference>
<feature type="compositionally biased region" description="Basic and acidic residues" evidence="5">
    <location>
        <begin position="290"/>
        <end position="301"/>
    </location>
</feature>
<dbReference type="InterPro" id="IPR011051">
    <property type="entry name" value="RmlC_Cupin_sf"/>
</dbReference>
<dbReference type="OrthoDB" id="6437160at2759"/>
<dbReference type="Pfam" id="PF11699">
    <property type="entry name" value="CENP-C_C"/>
    <property type="match status" value="1"/>
</dbReference>
<dbReference type="GO" id="GO:0051455">
    <property type="term" value="P:spindle attachment to meiosis I kinetochore"/>
    <property type="evidence" value="ECO:0007669"/>
    <property type="project" value="TreeGrafter"/>
</dbReference>
<reference evidence="7" key="1">
    <citation type="submission" date="2020-08" db="EMBL/GenBank/DDBJ databases">
        <title>Multicomponent nature underlies the extraordinary mechanical properties of spider dragline silk.</title>
        <authorList>
            <person name="Kono N."/>
            <person name="Nakamura H."/>
            <person name="Mori M."/>
            <person name="Yoshida Y."/>
            <person name="Ohtoshi R."/>
            <person name="Malay A.D."/>
            <person name="Moran D.A.P."/>
            <person name="Tomita M."/>
            <person name="Numata K."/>
            <person name="Arakawa K."/>
        </authorList>
    </citation>
    <scope>NUCLEOTIDE SEQUENCE</scope>
</reference>
<keyword evidence="4" id="KW-0539">Nucleus</keyword>
<dbReference type="GO" id="GO:0051315">
    <property type="term" value="P:attachment of mitotic spindle microtubules to kinetochore"/>
    <property type="evidence" value="ECO:0007669"/>
    <property type="project" value="TreeGrafter"/>
</dbReference>
<keyword evidence="8" id="KW-1185">Reference proteome</keyword>
<dbReference type="PANTHER" id="PTHR16684">
    <property type="entry name" value="CENTROMERE PROTEIN C"/>
    <property type="match status" value="1"/>
</dbReference>
<evidence type="ECO:0000256" key="3">
    <source>
        <dbReference type="ARBA" id="ARBA00023125"/>
    </source>
</evidence>
<accession>A0A8X6IFD0</accession>
<name>A0A8X6IFD0_9ARAC</name>
<dbReference type="InterPro" id="IPR014710">
    <property type="entry name" value="RmlC-like_jellyroll"/>
</dbReference>
<dbReference type="AlphaFoldDB" id="A0A8X6IFD0"/>